<feature type="non-terminal residue" evidence="1">
    <location>
        <position position="81"/>
    </location>
</feature>
<accession>A0ACA9RJU6</accession>
<evidence type="ECO:0000313" key="2">
    <source>
        <dbReference type="Proteomes" id="UP000789366"/>
    </source>
</evidence>
<name>A0ACA9RJU6_9GLOM</name>
<comment type="caution">
    <text evidence="1">The sequence shown here is derived from an EMBL/GenBank/DDBJ whole genome shotgun (WGS) entry which is preliminary data.</text>
</comment>
<protein>
    <submittedName>
        <fullName evidence="1">2894_t:CDS:1</fullName>
    </submittedName>
</protein>
<sequence length="81" mass="8943">YMDFLYQTNINNKEMPYSEKIKLGNDATAGGAGIPVFFTKGLLEVAYTPDSANYSTMEKMAETLKNEILEGVLEGIKANND</sequence>
<keyword evidence="2" id="KW-1185">Reference proteome</keyword>
<organism evidence="1 2">
    <name type="scientific">Cetraspora pellucida</name>
    <dbReference type="NCBI Taxonomy" id="1433469"/>
    <lineage>
        <taxon>Eukaryota</taxon>
        <taxon>Fungi</taxon>
        <taxon>Fungi incertae sedis</taxon>
        <taxon>Mucoromycota</taxon>
        <taxon>Glomeromycotina</taxon>
        <taxon>Glomeromycetes</taxon>
        <taxon>Diversisporales</taxon>
        <taxon>Gigasporaceae</taxon>
        <taxon>Cetraspora</taxon>
    </lineage>
</organism>
<evidence type="ECO:0000313" key="1">
    <source>
        <dbReference type="EMBL" id="CAG8796758.1"/>
    </source>
</evidence>
<reference evidence="1" key="1">
    <citation type="submission" date="2021-06" db="EMBL/GenBank/DDBJ databases">
        <authorList>
            <person name="Kallberg Y."/>
            <person name="Tangrot J."/>
            <person name="Rosling A."/>
        </authorList>
    </citation>
    <scope>NUCLEOTIDE SEQUENCE</scope>
    <source>
        <strain evidence="1">28 12/20/2015</strain>
    </source>
</reference>
<feature type="non-terminal residue" evidence="1">
    <location>
        <position position="1"/>
    </location>
</feature>
<proteinExistence type="predicted"/>
<dbReference type="Proteomes" id="UP000789366">
    <property type="component" value="Unassembled WGS sequence"/>
</dbReference>
<gene>
    <name evidence="1" type="ORF">SPELUC_LOCUS17694</name>
</gene>
<dbReference type="EMBL" id="CAJVPW010075083">
    <property type="protein sequence ID" value="CAG8796758.1"/>
    <property type="molecule type" value="Genomic_DNA"/>
</dbReference>